<dbReference type="Pfam" id="PF02615">
    <property type="entry name" value="Ldh_2"/>
    <property type="match status" value="1"/>
</dbReference>
<dbReference type="Proteomes" id="UP000643279">
    <property type="component" value="Unassembled WGS sequence"/>
</dbReference>
<evidence type="ECO:0000313" key="3">
    <source>
        <dbReference type="EMBL" id="GGI01466.1"/>
    </source>
</evidence>
<comment type="caution">
    <text evidence="3">The sequence shown here is derived from an EMBL/GenBank/DDBJ whole genome shotgun (WGS) entry which is preliminary data.</text>
</comment>
<dbReference type="InterPro" id="IPR003767">
    <property type="entry name" value="Malate/L-lactate_DH-like"/>
</dbReference>
<keyword evidence="4" id="KW-1185">Reference proteome</keyword>
<dbReference type="InterPro" id="IPR036111">
    <property type="entry name" value="Mal/L-sulfo/L-lacto_DH-like_sf"/>
</dbReference>
<evidence type="ECO:0000313" key="4">
    <source>
        <dbReference type="Proteomes" id="UP000643279"/>
    </source>
</evidence>
<evidence type="ECO:0000256" key="1">
    <source>
        <dbReference type="ARBA" id="ARBA00006056"/>
    </source>
</evidence>
<dbReference type="PANTHER" id="PTHR11091">
    <property type="entry name" value="OXIDOREDUCTASE-RELATED"/>
    <property type="match status" value="1"/>
</dbReference>
<sequence>MTESHAIQASDLLELTAGILHKNGLPEPDARIVADSLVDADLRGVSSHGVLRMETYLQRLNNRVMNPTPELKTVSETPATAVLDGDNGFGQVVSQRAVDILLAKTNDTPLAAVSVRNSNHFGAAAYWAAQLAEHDLIGITVSNVEPLMPAPGGAEARIGNNPLSVVVPSLTHRPIVVDMATSVVPLGKILNAKSKGEAIPEGWGVDSNGQPTTVPDEVINGGSLFPVGGPKGYGLAIIVEVLSALLSGGEFGTDIHSMYQELESPNRISHFFMAIKVSAFLDPQIFKASVDRYINQIKSSALAPGSDAIHMPGEIELRAKDKNTHDGISLPASVTEGLMALARQAGVSEDLINNLPAA</sequence>
<organism evidence="3 4">
    <name type="scientific">Arthrobacter liuii</name>
    <dbReference type="NCBI Taxonomy" id="1476996"/>
    <lineage>
        <taxon>Bacteria</taxon>
        <taxon>Bacillati</taxon>
        <taxon>Actinomycetota</taxon>
        <taxon>Actinomycetes</taxon>
        <taxon>Micrococcales</taxon>
        <taxon>Micrococcaceae</taxon>
        <taxon>Arthrobacter</taxon>
    </lineage>
</organism>
<reference evidence="4" key="1">
    <citation type="journal article" date="2019" name="Int. J. Syst. Evol. Microbiol.">
        <title>The Global Catalogue of Microorganisms (GCM) 10K type strain sequencing project: providing services to taxonomists for standard genome sequencing and annotation.</title>
        <authorList>
            <consortium name="The Broad Institute Genomics Platform"/>
            <consortium name="The Broad Institute Genome Sequencing Center for Infectious Disease"/>
            <person name="Wu L."/>
            <person name="Ma J."/>
        </authorList>
    </citation>
    <scope>NUCLEOTIDE SEQUENCE [LARGE SCALE GENOMIC DNA]</scope>
    <source>
        <strain evidence="4">CGMCC 1.12778</strain>
    </source>
</reference>
<name>A0ABQ2B142_9MICC</name>
<proteinExistence type="inferred from homology"/>
<comment type="similarity">
    <text evidence="1">Belongs to the LDH2/MDH2 oxidoreductase family.</text>
</comment>
<keyword evidence="2" id="KW-0560">Oxidoreductase</keyword>
<dbReference type="Gene3D" id="1.10.1530.10">
    <property type="match status" value="1"/>
</dbReference>
<protein>
    <submittedName>
        <fullName evidence="3">Malate dehydrogenase</fullName>
    </submittedName>
</protein>
<dbReference type="SUPFAM" id="SSF89733">
    <property type="entry name" value="L-sulfolactate dehydrogenase-like"/>
    <property type="match status" value="1"/>
</dbReference>
<dbReference type="EMBL" id="BMFW01000034">
    <property type="protein sequence ID" value="GGI01466.1"/>
    <property type="molecule type" value="Genomic_DNA"/>
</dbReference>
<evidence type="ECO:0000256" key="2">
    <source>
        <dbReference type="ARBA" id="ARBA00023002"/>
    </source>
</evidence>
<dbReference type="RefSeq" id="WP_188573361.1">
    <property type="nucleotide sequence ID" value="NZ_BMFW01000034.1"/>
</dbReference>
<dbReference type="InterPro" id="IPR043143">
    <property type="entry name" value="Mal/L-sulf/L-lact_DH-like_NADP"/>
</dbReference>
<dbReference type="PANTHER" id="PTHR11091:SF0">
    <property type="entry name" value="MALATE DEHYDROGENASE"/>
    <property type="match status" value="1"/>
</dbReference>
<dbReference type="InterPro" id="IPR043144">
    <property type="entry name" value="Mal/L-sulf/L-lact_DH-like_ah"/>
</dbReference>
<gene>
    <name evidence="3" type="ORF">GCM10007170_40970</name>
</gene>
<dbReference type="Gene3D" id="3.30.1370.60">
    <property type="entry name" value="Hypothetical oxidoreductase yiak, domain 2"/>
    <property type="match status" value="1"/>
</dbReference>
<accession>A0ABQ2B142</accession>